<proteinExistence type="predicted"/>
<dbReference type="Proteomes" id="UP000008909">
    <property type="component" value="Unassembled WGS sequence"/>
</dbReference>
<evidence type="ECO:0000256" key="1">
    <source>
        <dbReference type="SAM" id="Phobius"/>
    </source>
</evidence>
<protein>
    <submittedName>
        <fullName evidence="2">Uncharacterized protein</fullName>
    </submittedName>
</protein>
<reference key="2">
    <citation type="submission" date="2011-10" db="EMBL/GenBank/DDBJ databases">
        <title>The genome and transcriptome sequence of Clonorchis sinensis provide insights into the carcinogenic liver fluke.</title>
        <authorList>
            <person name="Wang X."/>
            <person name="Huang Y."/>
            <person name="Chen W."/>
            <person name="Liu H."/>
            <person name="Guo L."/>
            <person name="Chen Y."/>
            <person name="Luo F."/>
            <person name="Zhou W."/>
            <person name="Sun J."/>
            <person name="Mao Q."/>
            <person name="Liang P."/>
            <person name="Zhou C."/>
            <person name="Tian Y."/>
            <person name="Men J."/>
            <person name="Lv X."/>
            <person name="Huang L."/>
            <person name="Zhou J."/>
            <person name="Hu Y."/>
            <person name="Li R."/>
            <person name="Zhang F."/>
            <person name="Lei H."/>
            <person name="Li X."/>
            <person name="Hu X."/>
            <person name="Liang C."/>
            <person name="Xu J."/>
            <person name="Wu Z."/>
            <person name="Yu X."/>
        </authorList>
    </citation>
    <scope>NUCLEOTIDE SEQUENCE</scope>
    <source>
        <strain>Henan</strain>
    </source>
</reference>
<organism evidence="2 3">
    <name type="scientific">Clonorchis sinensis</name>
    <name type="common">Chinese liver fluke</name>
    <dbReference type="NCBI Taxonomy" id="79923"/>
    <lineage>
        <taxon>Eukaryota</taxon>
        <taxon>Metazoa</taxon>
        <taxon>Spiralia</taxon>
        <taxon>Lophotrochozoa</taxon>
        <taxon>Platyhelminthes</taxon>
        <taxon>Trematoda</taxon>
        <taxon>Digenea</taxon>
        <taxon>Opisthorchiida</taxon>
        <taxon>Opisthorchiata</taxon>
        <taxon>Opisthorchiidae</taxon>
        <taxon>Clonorchis</taxon>
    </lineage>
</organism>
<dbReference type="AlphaFoldDB" id="G7YUB0"/>
<evidence type="ECO:0000313" key="3">
    <source>
        <dbReference type="Proteomes" id="UP000008909"/>
    </source>
</evidence>
<keyword evidence="1" id="KW-0812">Transmembrane</keyword>
<dbReference type="EMBL" id="DF144288">
    <property type="protein sequence ID" value="GAA56540.1"/>
    <property type="molecule type" value="Genomic_DNA"/>
</dbReference>
<feature type="transmembrane region" description="Helical" evidence="1">
    <location>
        <begin position="46"/>
        <end position="68"/>
    </location>
</feature>
<keyword evidence="3" id="KW-1185">Reference proteome</keyword>
<keyword evidence="1" id="KW-0472">Membrane</keyword>
<accession>G7YUB0</accession>
<reference evidence="2" key="1">
    <citation type="journal article" date="2011" name="Genome Biol.">
        <title>The draft genome of the carcinogenic human liver fluke Clonorchis sinensis.</title>
        <authorList>
            <person name="Wang X."/>
            <person name="Chen W."/>
            <person name="Huang Y."/>
            <person name="Sun J."/>
            <person name="Men J."/>
            <person name="Liu H."/>
            <person name="Luo F."/>
            <person name="Guo L."/>
            <person name="Lv X."/>
            <person name="Deng C."/>
            <person name="Zhou C."/>
            <person name="Fan Y."/>
            <person name="Li X."/>
            <person name="Huang L."/>
            <person name="Hu Y."/>
            <person name="Liang C."/>
            <person name="Hu X."/>
            <person name="Xu J."/>
            <person name="Yu X."/>
        </authorList>
    </citation>
    <scope>NUCLEOTIDE SEQUENCE [LARGE SCALE GENOMIC DNA]</scope>
    <source>
        <strain evidence="2">Henan</strain>
    </source>
</reference>
<sequence>MAARHRKGVTAEQFFLCHKHTTTKAYTDSSDALRIDGQRCGTKQGYLLSLFLVNFAIGVLLEASLPAFNNSRIEIVPRCTLRDTCFLDIPNCRRSGRCKGAHGYQSNVGLSFRSGRSASYRPRFSIDCFDVNASHHQEIWQVFRFCKPPVRASGHSCLIRMTAAVTIRFFEFRHASISGPVWMPFDAAMSLSAMKPVVHFLENPFPWSSVTFAADHQTVPDTQVIL</sequence>
<name>G7YUB0_CLOSI</name>
<gene>
    <name evidence="2" type="ORF">CLF_111073</name>
</gene>
<evidence type="ECO:0000313" key="2">
    <source>
        <dbReference type="EMBL" id="GAA56540.1"/>
    </source>
</evidence>
<keyword evidence="1" id="KW-1133">Transmembrane helix</keyword>